<dbReference type="SUPFAM" id="SSF69318">
    <property type="entry name" value="Integrin alpha N-terminal domain"/>
    <property type="match status" value="1"/>
</dbReference>
<gene>
    <name evidence="2" type="ORF">OG626_05535</name>
</gene>
<accession>A0AAU3GQ35</accession>
<reference evidence="2" key="1">
    <citation type="submission" date="2022-10" db="EMBL/GenBank/DDBJ databases">
        <title>The complete genomes of actinobacterial strains from the NBC collection.</title>
        <authorList>
            <person name="Joergensen T.S."/>
            <person name="Alvarez Arevalo M."/>
            <person name="Sterndorff E.B."/>
            <person name="Faurdal D."/>
            <person name="Vuksanovic O."/>
            <person name="Mourched A.-S."/>
            <person name="Charusanti P."/>
            <person name="Shaw S."/>
            <person name="Blin K."/>
            <person name="Weber T."/>
        </authorList>
    </citation>
    <scope>NUCLEOTIDE SEQUENCE</scope>
    <source>
        <strain evidence="2">NBC_01401</strain>
    </source>
</reference>
<dbReference type="InterPro" id="IPR013517">
    <property type="entry name" value="FG-GAP"/>
</dbReference>
<protein>
    <submittedName>
        <fullName evidence="2">VCBS repeat-containing protein</fullName>
    </submittedName>
</protein>
<organism evidence="2">
    <name type="scientific">Streptomyces sp. NBC_01401</name>
    <dbReference type="NCBI Taxonomy" id="2903854"/>
    <lineage>
        <taxon>Bacteria</taxon>
        <taxon>Bacillati</taxon>
        <taxon>Actinomycetota</taxon>
        <taxon>Actinomycetes</taxon>
        <taxon>Kitasatosporales</taxon>
        <taxon>Streptomycetaceae</taxon>
        <taxon>Streptomyces</taxon>
    </lineage>
</organism>
<name>A0AAU3GQ35_9ACTN</name>
<proteinExistence type="predicted"/>
<dbReference type="Pfam" id="PF01839">
    <property type="entry name" value="FG-GAP"/>
    <property type="match status" value="1"/>
</dbReference>
<dbReference type="EMBL" id="CP109535">
    <property type="protein sequence ID" value="WTY94394.1"/>
    <property type="molecule type" value="Genomic_DNA"/>
</dbReference>
<keyword evidence="1" id="KW-0732">Signal</keyword>
<evidence type="ECO:0000256" key="1">
    <source>
        <dbReference type="ARBA" id="ARBA00022729"/>
    </source>
</evidence>
<dbReference type="InterPro" id="IPR028994">
    <property type="entry name" value="Integrin_alpha_N"/>
</dbReference>
<sequence length="199" mass="21417">MAICTVDGTLRADVDADGHLDEILYQRGEGAGSVVFRGGDHRTTVSVGDARGFWQKLRGAPKEDMATRGAFGDFDGDGYLDLALFYSQRDEGDSPRDSMLAHEVHYGPLARDLTSARTGTIRMGSPAFVFGVWVTDTDRDGRVELQVLQSSGDGVAVRHVGRQSDGGISVSGEEADSYAGADWPEMELTQVDFRACAAH</sequence>
<evidence type="ECO:0000313" key="2">
    <source>
        <dbReference type="EMBL" id="WTY94394.1"/>
    </source>
</evidence>
<dbReference type="AlphaFoldDB" id="A0AAU3GQ35"/>